<dbReference type="InterPro" id="IPR007172">
    <property type="entry name" value="DUF374"/>
</dbReference>
<evidence type="ECO:0000256" key="1">
    <source>
        <dbReference type="SAM" id="Phobius"/>
    </source>
</evidence>
<dbReference type="CDD" id="cd07983">
    <property type="entry name" value="LPLAT_DUF374-like"/>
    <property type="match status" value="1"/>
</dbReference>
<dbReference type="Proteomes" id="UP000233248">
    <property type="component" value="Unassembled WGS sequence"/>
</dbReference>
<keyword evidence="1" id="KW-0812">Transmembrane</keyword>
<dbReference type="KEGG" id="ahs:AHALO_2378"/>
<keyword evidence="1" id="KW-1133">Transmembrane helix</keyword>
<dbReference type="AlphaFoldDB" id="A0A2N1J597"/>
<comment type="caution">
    <text evidence="3">The sequence shown here is derived from an EMBL/GenBank/DDBJ whole genome shotgun (WGS) entry which is preliminary data.</text>
</comment>
<accession>A0A2N1J597</accession>
<name>A0A2N1J597_9BACT</name>
<dbReference type="OrthoDB" id="9810508at2"/>
<keyword evidence="4" id="KW-1185">Reference proteome</keyword>
<evidence type="ECO:0000313" key="3">
    <source>
        <dbReference type="EMBL" id="PKI81731.1"/>
    </source>
</evidence>
<protein>
    <recommendedName>
        <fullName evidence="2">DUF374 domain-containing protein</fullName>
    </recommendedName>
</protein>
<evidence type="ECO:0000313" key="4">
    <source>
        <dbReference type="Proteomes" id="UP000233248"/>
    </source>
</evidence>
<evidence type="ECO:0000259" key="2">
    <source>
        <dbReference type="Pfam" id="PF04028"/>
    </source>
</evidence>
<keyword evidence="1" id="KW-0472">Membrane</keyword>
<organism evidence="3 4">
    <name type="scientific">Malaciobacter halophilus</name>
    <dbReference type="NCBI Taxonomy" id="197482"/>
    <lineage>
        <taxon>Bacteria</taxon>
        <taxon>Pseudomonadati</taxon>
        <taxon>Campylobacterota</taxon>
        <taxon>Epsilonproteobacteria</taxon>
        <taxon>Campylobacterales</taxon>
        <taxon>Arcobacteraceae</taxon>
        <taxon>Malaciobacter</taxon>
    </lineage>
</organism>
<dbReference type="Pfam" id="PF04028">
    <property type="entry name" value="DUF374"/>
    <property type="match status" value="1"/>
</dbReference>
<proteinExistence type="predicted"/>
<reference evidence="3 4" key="1">
    <citation type="submission" date="2017-09" db="EMBL/GenBank/DDBJ databases">
        <title>Genomics of the genus Arcobacter.</title>
        <authorList>
            <person name="Perez-Cataluna A."/>
            <person name="Figueras M.J."/>
            <person name="Salas-Masso N."/>
        </authorList>
    </citation>
    <scope>NUCLEOTIDE SEQUENCE [LARGE SCALE GENOMIC DNA]</scope>
    <source>
        <strain evidence="3 4">DSM 18005</strain>
    </source>
</reference>
<dbReference type="RefSeq" id="WP_101183629.1">
    <property type="nucleotide sequence ID" value="NZ_CP031218.1"/>
</dbReference>
<gene>
    <name evidence="3" type="ORF">CP960_02335</name>
</gene>
<feature type="transmembrane region" description="Helical" evidence="1">
    <location>
        <begin position="7"/>
        <end position="26"/>
    </location>
</feature>
<feature type="domain" description="DUF374" evidence="2">
    <location>
        <begin position="66"/>
        <end position="130"/>
    </location>
</feature>
<dbReference type="EMBL" id="NXIF01000008">
    <property type="protein sequence ID" value="PKI81731.1"/>
    <property type="molecule type" value="Genomic_DNA"/>
</dbReference>
<sequence length="208" mass="23435">MKKRIKTFISIKVVPFIMQLIVRFIYLTSKKVFHHANIDSNEPIIVAFWHGELLMQPFNYQKLRPNTLVKAMISQHKDGEAITRTVEYLGIGSIRGSSSKGGAKALISTIKELKAKNDIAITPDGPRGPRFSVADGIVAIAKKSGCKIAIFNCKPSKYWQMKSWDKFVVPKPFGTLEFFIQEPLDISNLEIDEAKTLIKEKMLINAIV</sequence>